<name>A0A6L5G8X8_9ACTN</name>
<dbReference type="SUPFAM" id="SSF53822">
    <property type="entry name" value="Periplasmic binding protein-like I"/>
    <property type="match status" value="1"/>
</dbReference>
<feature type="region of interest" description="Disordered" evidence="4">
    <location>
        <begin position="1"/>
        <end position="82"/>
    </location>
</feature>
<dbReference type="Pfam" id="PF13377">
    <property type="entry name" value="Peripla_BP_3"/>
    <property type="match status" value="1"/>
</dbReference>
<dbReference type="PANTHER" id="PTHR30146:SF153">
    <property type="entry name" value="LACTOSE OPERON REPRESSOR"/>
    <property type="match status" value="1"/>
</dbReference>
<evidence type="ECO:0000313" key="7">
    <source>
        <dbReference type="EMBL" id="MQM26028.1"/>
    </source>
</evidence>
<dbReference type="InterPro" id="IPR010982">
    <property type="entry name" value="Lambda_DNA-bd_dom_sf"/>
</dbReference>
<proteinExistence type="predicted"/>
<keyword evidence="8" id="KW-1185">Reference proteome</keyword>
<dbReference type="PANTHER" id="PTHR30146">
    <property type="entry name" value="LACI-RELATED TRANSCRIPTIONAL REPRESSOR"/>
    <property type="match status" value="1"/>
</dbReference>
<dbReference type="EMBL" id="WIAO01000010">
    <property type="protein sequence ID" value="MQM26028.1"/>
    <property type="molecule type" value="Genomic_DNA"/>
</dbReference>
<dbReference type="SUPFAM" id="SSF47413">
    <property type="entry name" value="lambda repressor-like DNA-binding domains"/>
    <property type="match status" value="1"/>
</dbReference>
<dbReference type="Gene3D" id="3.40.50.2300">
    <property type="match status" value="2"/>
</dbReference>
<dbReference type="GO" id="GO:0000976">
    <property type="term" value="F:transcription cis-regulatory region binding"/>
    <property type="evidence" value="ECO:0007669"/>
    <property type="project" value="TreeGrafter"/>
</dbReference>
<dbReference type="InterPro" id="IPR028082">
    <property type="entry name" value="Peripla_BP_I"/>
</dbReference>
<evidence type="ECO:0000256" key="3">
    <source>
        <dbReference type="ARBA" id="ARBA00023163"/>
    </source>
</evidence>
<dbReference type="Gene3D" id="1.10.260.40">
    <property type="entry name" value="lambda repressor-like DNA-binding domains"/>
    <property type="match status" value="1"/>
</dbReference>
<dbReference type="CDD" id="cd01392">
    <property type="entry name" value="HTH_LacI"/>
    <property type="match status" value="1"/>
</dbReference>
<dbReference type="InterPro" id="IPR046335">
    <property type="entry name" value="LacI/GalR-like_sensor"/>
</dbReference>
<feature type="domain" description="HTH cro/C1-type" evidence="6">
    <location>
        <begin position="77"/>
        <end position="120"/>
    </location>
</feature>
<dbReference type="PROSITE" id="PS50932">
    <property type="entry name" value="HTH_LACI_2"/>
    <property type="match status" value="1"/>
</dbReference>
<evidence type="ECO:0000313" key="8">
    <source>
        <dbReference type="Proteomes" id="UP000477750"/>
    </source>
</evidence>
<protein>
    <submittedName>
        <fullName evidence="7">LacI family DNA-binding transcriptional regulator</fullName>
    </submittedName>
</protein>
<dbReference type="AlphaFoldDB" id="A0A6L5G8X8"/>
<dbReference type="InterPro" id="IPR001387">
    <property type="entry name" value="Cro/C1-type_HTH"/>
</dbReference>
<keyword evidence="3" id="KW-0804">Transcription</keyword>
<feature type="domain" description="HTH lacI-type" evidence="5">
    <location>
        <begin position="76"/>
        <end position="130"/>
    </location>
</feature>
<dbReference type="PROSITE" id="PS50943">
    <property type="entry name" value="HTH_CROC1"/>
    <property type="match status" value="1"/>
</dbReference>
<dbReference type="Pfam" id="PF00356">
    <property type="entry name" value="LacI"/>
    <property type="match status" value="1"/>
</dbReference>
<feature type="compositionally biased region" description="Low complexity" evidence="4">
    <location>
        <begin position="21"/>
        <end position="47"/>
    </location>
</feature>
<dbReference type="Proteomes" id="UP000477750">
    <property type="component" value="Unassembled WGS sequence"/>
</dbReference>
<dbReference type="InterPro" id="IPR000843">
    <property type="entry name" value="HTH_LacI"/>
</dbReference>
<comment type="caution">
    <text evidence="7">The sequence shown here is derived from an EMBL/GenBank/DDBJ whole genome shotgun (WGS) entry which is preliminary data.</text>
</comment>
<keyword evidence="1" id="KW-0805">Transcription regulation</keyword>
<evidence type="ECO:0000256" key="1">
    <source>
        <dbReference type="ARBA" id="ARBA00023015"/>
    </source>
</evidence>
<evidence type="ECO:0000256" key="4">
    <source>
        <dbReference type="SAM" id="MobiDB-lite"/>
    </source>
</evidence>
<dbReference type="SMART" id="SM00354">
    <property type="entry name" value="HTH_LACI"/>
    <property type="match status" value="1"/>
</dbReference>
<keyword evidence="2 7" id="KW-0238">DNA-binding</keyword>
<sequence length="409" mass="44111">MSPACALHPHRDETATPPSIGGSDTVTYTVTVTRTGTTATGPAAKAVPRSSPSWDRSPLPLYDGRMSDRSGRPSRPTSRDVAALAGVSQSTVSYVMSGKRSVSQETKDRVAAAIAELTYQPNAGARALRGRKTNVIALMVRLGERADPRDTVPYIDEIVETARQHEYDVVLVTTDEGPEGLKRLAGRSTCDAFILMDIKLDDERIATAAALDLPVVLIGTPADLSGLDAVDYDAPRAAAMLIDELADTGHEHAALVGEMVDPGEYWFISAFHEACRSRADERGLGFAVVDPPKPGWAGIDAIAPRLLEQRDHRLGLIARTPQATEWLMQLTQFRGLRPGVDVSVLGLCSDGIAESFDPPVTNVSARAREVSRMAVELLVRRLDGNEDEPRLRLVAPSGLRRRATTADFT</sequence>
<dbReference type="GO" id="GO:0003700">
    <property type="term" value="F:DNA-binding transcription factor activity"/>
    <property type="evidence" value="ECO:0007669"/>
    <property type="project" value="TreeGrafter"/>
</dbReference>
<evidence type="ECO:0000259" key="6">
    <source>
        <dbReference type="PROSITE" id="PS50943"/>
    </source>
</evidence>
<accession>A0A6L5G8X8</accession>
<organism evidence="7 8">
    <name type="scientific">Glycomyces albidus</name>
    <dbReference type="NCBI Taxonomy" id="2656774"/>
    <lineage>
        <taxon>Bacteria</taxon>
        <taxon>Bacillati</taxon>
        <taxon>Actinomycetota</taxon>
        <taxon>Actinomycetes</taxon>
        <taxon>Glycomycetales</taxon>
        <taxon>Glycomycetaceae</taxon>
        <taxon>Glycomyces</taxon>
    </lineage>
</organism>
<evidence type="ECO:0000259" key="5">
    <source>
        <dbReference type="PROSITE" id="PS50932"/>
    </source>
</evidence>
<evidence type="ECO:0000256" key="2">
    <source>
        <dbReference type="ARBA" id="ARBA00023125"/>
    </source>
</evidence>
<gene>
    <name evidence="7" type="ORF">GFD30_10665</name>
</gene>
<reference evidence="7 8" key="1">
    <citation type="submission" date="2019-10" db="EMBL/GenBank/DDBJ databases">
        <title>Glycomyces albidus sp. nov., a novel actinomycete isolated from rhizosphere soil of wheat (Triticum aestivum L.).</title>
        <authorList>
            <person name="Qian L."/>
        </authorList>
    </citation>
    <scope>NUCLEOTIDE SEQUENCE [LARGE SCALE GENOMIC DNA]</scope>
    <source>
        <strain evidence="7 8">NEAU-7082</strain>
    </source>
</reference>